<dbReference type="OrthoDB" id="9791132at2"/>
<gene>
    <name evidence="11" type="ORF">CUU66_21995</name>
</gene>
<evidence type="ECO:0000256" key="7">
    <source>
        <dbReference type="PIRSR" id="PIRSR618044-1"/>
    </source>
</evidence>
<dbReference type="InterPro" id="IPR018044">
    <property type="entry name" value="Peptidase_S11"/>
</dbReference>
<evidence type="ECO:0000259" key="10">
    <source>
        <dbReference type="Pfam" id="PF00768"/>
    </source>
</evidence>
<evidence type="ECO:0000256" key="2">
    <source>
        <dbReference type="ARBA" id="ARBA00022729"/>
    </source>
</evidence>
<dbReference type="AlphaFoldDB" id="A0A2N5M092"/>
<dbReference type="GO" id="GO:0009002">
    <property type="term" value="F:serine-type D-Ala-D-Ala carboxypeptidase activity"/>
    <property type="evidence" value="ECO:0007669"/>
    <property type="project" value="InterPro"/>
</dbReference>
<proteinExistence type="inferred from homology"/>
<dbReference type="EMBL" id="PGUY01000078">
    <property type="protein sequence ID" value="PLT27786.1"/>
    <property type="molecule type" value="Genomic_DNA"/>
</dbReference>
<dbReference type="InterPro" id="IPR012338">
    <property type="entry name" value="Beta-lactam/transpept-like"/>
</dbReference>
<organism evidence="11 12">
    <name type="scientific">Peribacillus deserti</name>
    <dbReference type="NCBI Taxonomy" id="673318"/>
    <lineage>
        <taxon>Bacteria</taxon>
        <taxon>Bacillati</taxon>
        <taxon>Bacillota</taxon>
        <taxon>Bacilli</taxon>
        <taxon>Bacillales</taxon>
        <taxon>Bacillaceae</taxon>
        <taxon>Peribacillus</taxon>
    </lineage>
</organism>
<evidence type="ECO:0000313" key="11">
    <source>
        <dbReference type="EMBL" id="PLT27786.1"/>
    </source>
</evidence>
<evidence type="ECO:0000256" key="8">
    <source>
        <dbReference type="PIRSR" id="PIRSR618044-2"/>
    </source>
</evidence>
<feature type="active site" description="Proton acceptor" evidence="7">
    <location>
        <position position="39"/>
    </location>
</feature>
<keyword evidence="12" id="KW-1185">Reference proteome</keyword>
<dbReference type="SUPFAM" id="SSF56601">
    <property type="entry name" value="beta-lactamase/transpeptidase-like"/>
    <property type="match status" value="1"/>
</dbReference>
<dbReference type="GO" id="GO:0071555">
    <property type="term" value="P:cell wall organization"/>
    <property type="evidence" value="ECO:0007669"/>
    <property type="project" value="UniProtKB-KW"/>
</dbReference>
<name>A0A2N5M092_9BACI</name>
<reference evidence="11 12" key="1">
    <citation type="submission" date="2017-11" db="EMBL/GenBank/DDBJ databases">
        <title>Comparitive Functional Genomics of Dry Heat Resistant strains isolated from the Viking Spacecraft.</title>
        <authorList>
            <person name="Seuylemezian A."/>
            <person name="Cooper K."/>
            <person name="Vaishampayan P."/>
        </authorList>
    </citation>
    <scope>NUCLEOTIDE SEQUENCE [LARGE SCALE GENOMIC DNA]</scope>
    <source>
        <strain evidence="11 12">V1-29</strain>
    </source>
</reference>
<keyword evidence="5" id="KW-0573">Peptidoglycan synthesis</keyword>
<feature type="active site" evidence="7">
    <location>
        <position position="96"/>
    </location>
</feature>
<dbReference type="Proteomes" id="UP000234748">
    <property type="component" value="Unassembled WGS sequence"/>
</dbReference>
<keyword evidence="4" id="KW-0133">Cell shape</keyword>
<evidence type="ECO:0000256" key="3">
    <source>
        <dbReference type="ARBA" id="ARBA00022801"/>
    </source>
</evidence>
<feature type="domain" description="Peptidase S11 D-alanyl-D-alanine carboxypeptidase A N-terminal" evidence="10">
    <location>
        <begin position="6"/>
        <end position="232"/>
    </location>
</feature>
<dbReference type="Pfam" id="PF00768">
    <property type="entry name" value="Peptidase_S11"/>
    <property type="match status" value="1"/>
</dbReference>
<keyword evidence="2" id="KW-0732">Signal</keyword>
<accession>A0A2N5M092</accession>
<sequence length="254" mass="28356">MNSPLAKNAKSAILMNINTGEVLFEKNMNKRLPPASLTKIMTLLIIFEQLGMGSITLKDKVKQSPNAESIRGSRVKFYPKEEISVEDLIKCIVIASANNAAVCMAEYIAGSLQEFVTMMGIKARELRLKNTNFLNPHGLDQAGHYSSAYDMAILSREIIKSGEILKYSSKYKDFIKKDSKKPLQLINTNKLLRSHSEIDGLKTGFTPLSKACLSATAKKDNNRVLAIVLGEPNKRTRDLEIMEMLDYAWLKILG</sequence>
<dbReference type="PANTHER" id="PTHR21581">
    <property type="entry name" value="D-ALANYL-D-ALANINE CARBOXYPEPTIDASE"/>
    <property type="match status" value="1"/>
</dbReference>
<evidence type="ECO:0000256" key="4">
    <source>
        <dbReference type="ARBA" id="ARBA00022960"/>
    </source>
</evidence>
<dbReference type="InterPro" id="IPR001967">
    <property type="entry name" value="Peptidase_S11_N"/>
</dbReference>
<comment type="similarity">
    <text evidence="1 9">Belongs to the peptidase S11 family.</text>
</comment>
<evidence type="ECO:0000256" key="5">
    <source>
        <dbReference type="ARBA" id="ARBA00022984"/>
    </source>
</evidence>
<evidence type="ECO:0000256" key="6">
    <source>
        <dbReference type="ARBA" id="ARBA00023316"/>
    </source>
</evidence>
<keyword evidence="3" id="KW-0378">Hydrolase</keyword>
<dbReference type="PRINTS" id="PR00725">
    <property type="entry name" value="DADACBPTASE1"/>
</dbReference>
<protein>
    <recommendedName>
        <fullName evidence="10">Peptidase S11 D-alanyl-D-alanine carboxypeptidase A N-terminal domain-containing protein</fullName>
    </recommendedName>
</protein>
<dbReference type="PANTHER" id="PTHR21581:SF6">
    <property type="entry name" value="TRAFFICKING PROTEIN PARTICLE COMPLEX SUBUNIT 12"/>
    <property type="match status" value="1"/>
</dbReference>
<dbReference type="Gene3D" id="3.40.710.10">
    <property type="entry name" value="DD-peptidase/beta-lactamase superfamily"/>
    <property type="match status" value="1"/>
</dbReference>
<dbReference type="GO" id="GO:0006508">
    <property type="term" value="P:proteolysis"/>
    <property type="evidence" value="ECO:0007669"/>
    <property type="project" value="InterPro"/>
</dbReference>
<comment type="caution">
    <text evidence="11">The sequence shown here is derived from an EMBL/GenBank/DDBJ whole genome shotgun (WGS) entry which is preliminary data.</text>
</comment>
<evidence type="ECO:0000256" key="9">
    <source>
        <dbReference type="RuleBase" id="RU004016"/>
    </source>
</evidence>
<evidence type="ECO:0000256" key="1">
    <source>
        <dbReference type="ARBA" id="ARBA00007164"/>
    </source>
</evidence>
<feature type="active site" description="Acyl-ester intermediate" evidence="7">
    <location>
        <position position="36"/>
    </location>
</feature>
<dbReference type="RefSeq" id="WP_101645534.1">
    <property type="nucleotide sequence ID" value="NZ_PGUY01000078.1"/>
</dbReference>
<dbReference type="GO" id="GO:0009252">
    <property type="term" value="P:peptidoglycan biosynthetic process"/>
    <property type="evidence" value="ECO:0007669"/>
    <property type="project" value="UniProtKB-KW"/>
</dbReference>
<feature type="binding site" evidence="8">
    <location>
        <position position="202"/>
    </location>
    <ligand>
        <name>substrate</name>
    </ligand>
</feature>
<keyword evidence="6" id="KW-0961">Cell wall biogenesis/degradation</keyword>
<dbReference type="GO" id="GO:0008360">
    <property type="term" value="P:regulation of cell shape"/>
    <property type="evidence" value="ECO:0007669"/>
    <property type="project" value="UniProtKB-KW"/>
</dbReference>
<evidence type="ECO:0000313" key="12">
    <source>
        <dbReference type="Proteomes" id="UP000234748"/>
    </source>
</evidence>